<keyword evidence="2" id="KW-0597">Phosphoprotein</keyword>
<dbReference type="Gene3D" id="3.30.300.30">
    <property type="match status" value="1"/>
</dbReference>
<dbReference type="PROSITE" id="PS50075">
    <property type="entry name" value="CARRIER"/>
    <property type="match status" value="1"/>
</dbReference>
<dbReference type="InterPro" id="IPR009081">
    <property type="entry name" value="PP-bd_ACP"/>
</dbReference>
<dbReference type="SUPFAM" id="SSF56801">
    <property type="entry name" value="Acetyl-CoA synthetase-like"/>
    <property type="match status" value="1"/>
</dbReference>
<accession>A0A1Y1WW92</accession>
<dbReference type="InterPro" id="IPR020845">
    <property type="entry name" value="AMP-binding_CS"/>
</dbReference>
<dbReference type="Gene3D" id="3.40.50.720">
    <property type="entry name" value="NAD(P)-binding Rossmann-like Domain"/>
    <property type="match status" value="1"/>
</dbReference>
<keyword evidence="1" id="KW-0596">Phosphopantetheine</keyword>
<dbReference type="Proteomes" id="UP000193920">
    <property type="component" value="Unassembled WGS sequence"/>
</dbReference>
<reference evidence="4 5" key="1">
    <citation type="submission" date="2016-08" db="EMBL/GenBank/DDBJ databases">
        <title>A Parts List for Fungal Cellulosomes Revealed by Comparative Genomics.</title>
        <authorList>
            <consortium name="DOE Joint Genome Institute"/>
            <person name="Haitjema C.H."/>
            <person name="Gilmore S.P."/>
            <person name="Henske J.K."/>
            <person name="Solomon K.V."/>
            <person name="De Groot R."/>
            <person name="Kuo A."/>
            <person name="Mondo S.J."/>
            <person name="Salamov A.A."/>
            <person name="Labutti K."/>
            <person name="Zhao Z."/>
            <person name="Chiniquy J."/>
            <person name="Barry K."/>
            <person name="Brewer H.M."/>
            <person name="Purvine S.O."/>
            <person name="Wright A.T."/>
            <person name="Boxma B."/>
            <person name="Van Alen T."/>
            <person name="Hackstein J.H."/>
            <person name="Baker S.E."/>
            <person name="Grigoriev I.V."/>
            <person name="O'Malley M.A."/>
        </authorList>
    </citation>
    <scope>NUCLEOTIDE SEQUENCE [LARGE SCALE GENOMIC DNA]</scope>
    <source>
        <strain evidence="4 5">G1</strain>
    </source>
</reference>
<comment type="caution">
    <text evidence="4">The sequence shown here is derived from an EMBL/GenBank/DDBJ whole genome shotgun (WGS) entry which is preliminary data.</text>
</comment>
<keyword evidence="5" id="KW-1185">Reference proteome</keyword>
<dbReference type="SUPFAM" id="SSF51735">
    <property type="entry name" value="NAD(P)-binding Rossmann-fold domains"/>
    <property type="match status" value="1"/>
</dbReference>
<evidence type="ECO:0000256" key="2">
    <source>
        <dbReference type="ARBA" id="ARBA00022553"/>
    </source>
</evidence>
<dbReference type="Gene3D" id="1.10.1200.10">
    <property type="entry name" value="ACP-like"/>
    <property type="match status" value="1"/>
</dbReference>
<dbReference type="AlphaFoldDB" id="A0A1Y1WW92"/>
<dbReference type="EMBL" id="MCOG01001616">
    <property type="protein sequence ID" value="ORX77732.1"/>
    <property type="molecule type" value="Genomic_DNA"/>
</dbReference>
<dbReference type="PROSITE" id="PS00012">
    <property type="entry name" value="PHOSPHOPANTETHEINE"/>
    <property type="match status" value="1"/>
</dbReference>
<sequence length="1012" mass="114684">MTELTKSYISNNDDTEIKETTYVKKFLEVTEKLKDKLLFSYYDHDNEGEPISFTCNEVLSTVNNLTTGLYKKIGLKKGDVIAVYLPNCLPYVLMEPTIQSGGFVMFPLNPTYTKDQLDRLCQKAKPSLIVTVFPLLQNIRDFNTDIKVLVVDSPVDDTENHNYSFEVLRNTEPDLEFLNDIRSQIQSDDLMYYACTSGSTGDPKICTYTNQQFTGNNAGAIDVSSILPNDQRRTLLFVPYFTTTGHIILGTLFLEGLFHVITDKFDPEKIFKLIEKEKVTSISGAPSAFLALMHHPSRPNYDLSSFMEINVGGAAASNEFLEKVMQTFHLKFSSSAFGMTEGCGVIYRMPAKSTSIKAGPLHRFEARVVNRETREIVNVGIPGELEFRSKVMMKEYLNNEEANKEAFTEDRWFKTGDEAVMDKDGFLTITGRIKEMILRGGHNIWPNEIVDVINEHPKIQESAVIGIPDKFQGESVVAFVIIKPGCHFDDLEKELRNFLKDKLVPFSIPTYYFDLPELPRNSSRKVYAPKLREMVQGLIQERFKKLEENNHDKPTTEPGQELAELWSKWFDIPVNAISRSSNFFALGGDSLVGVQTTGLVKKYYEDIPFNFLNIYQTLGQIEDFLIDPEGSVKVDIQLNKDFYEVKSKPAELIFGEINTVKNKQRKSVAVTGATGYLGVYVVNELNKHPEIEKIYCIGRSANSGELKLKMLAMMKKVNLELNDKIVFVIGDVTKKDCGIEPAMLETIKKECKAIIHCAAVVNWNKTYGQLKDANVTGVINAMKVAGKVMNFVYVSSFGAAIKKNETLNDKMPKKSFGYIQTKWLSEHFARKGKEIGICSTIIRPCYIIADTKTGICNTDDFIYKFIRQCVLNKIAPSDVLLDLTPVDKVAKGIVDNMMAYNKIINLIPAKQTSTDTLFKIYNEKFNGDVQMLEKEKWLEKFVTMIKDNQEALSIVPSLVVIHKNYEFTTDYLNGKNDFLNFEEENIITNFKKLEESGFFTAEGAHNLFGRTK</sequence>
<dbReference type="InterPro" id="IPR006162">
    <property type="entry name" value="Ppantetheine_attach_site"/>
</dbReference>
<dbReference type="PROSITE" id="PS00455">
    <property type="entry name" value="AMP_BINDING"/>
    <property type="match status" value="1"/>
</dbReference>
<name>A0A1Y1WW92_9FUNG</name>
<gene>
    <name evidence="4" type="ORF">LY90DRAFT_679800</name>
</gene>
<dbReference type="Pfam" id="PF07993">
    <property type="entry name" value="NAD_binding_4"/>
    <property type="match status" value="1"/>
</dbReference>
<dbReference type="InterPro" id="IPR025110">
    <property type="entry name" value="AMP-bd_C"/>
</dbReference>
<feature type="domain" description="Carrier" evidence="3">
    <location>
        <begin position="553"/>
        <end position="629"/>
    </location>
</feature>
<dbReference type="Gene3D" id="3.40.50.12780">
    <property type="entry name" value="N-terminal domain of ligase-like"/>
    <property type="match status" value="1"/>
</dbReference>
<evidence type="ECO:0000259" key="3">
    <source>
        <dbReference type="PROSITE" id="PS50075"/>
    </source>
</evidence>
<organism evidence="4 5">
    <name type="scientific">Neocallimastix californiae</name>
    <dbReference type="NCBI Taxonomy" id="1754190"/>
    <lineage>
        <taxon>Eukaryota</taxon>
        <taxon>Fungi</taxon>
        <taxon>Fungi incertae sedis</taxon>
        <taxon>Chytridiomycota</taxon>
        <taxon>Chytridiomycota incertae sedis</taxon>
        <taxon>Neocallimastigomycetes</taxon>
        <taxon>Neocallimastigales</taxon>
        <taxon>Neocallimastigaceae</taxon>
        <taxon>Neocallimastix</taxon>
    </lineage>
</organism>
<protein>
    <submittedName>
        <fullName evidence="4">Putative acyl-CoA synthetase</fullName>
    </submittedName>
</protein>
<evidence type="ECO:0000313" key="5">
    <source>
        <dbReference type="Proteomes" id="UP000193920"/>
    </source>
</evidence>
<dbReference type="InterPro" id="IPR013120">
    <property type="entry name" value="FAR_NAD-bd"/>
</dbReference>
<dbReference type="InterPro" id="IPR000873">
    <property type="entry name" value="AMP-dep_synth/lig_dom"/>
</dbReference>
<dbReference type="PANTHER" id="PTHR44845:SF6">
    <property type="entry name" value="BETA-ALANINE-ACTIVATING ENZYME"/>
    <property type="match status" value="1"/>
</dbReference>
<evidence type="ECO:0000256" key="1">
    <source>
        <dbReference type="ARBA" id="ARBA00022450"/>
    </source>
</evidence>
<dbReference type="InterPro" id="IPR036736">
    <property type="entry name" value="ACP-like_sf"/>
</dbReference>
<dbReference type="STRING" id="1754190.A0A1Y1WW92"/>
<dbReference type="InterPro" id="IPR042099">
    <property type="entry name" value="ANL_N_sf"/>
</dbReference>
<dbReference type="Pfam" id="PF00550">
    <property type="entry name" value="PP-binding"/>
    <property type="match status" value="1"/>
</dbReference>
<evidence type="ECO:0000313" key="4">
    <source>
        <dbReference type="EMBL" id="ORX77732.1"/>
    </source>
</evidence>
<dbReference type="InterPro" id="IPR036291">
    <property type="entry name" value="NAD(P)-bd_dom_sf"/>
</dbReference>
<dbReference type="Pfam" id="PF13193">
    <property type="entry name" value="AMP-binding_C"/>
    <property type="match status" value="1"/>
</dbReference>
<proteinExistence type="predicted"/>
<dbReference type="InterPro" id="IPR045851">
    <property type="entry name" value="AMP-bd_C_sf"/>
</dbReference>
<dbReference type="Pfam" id="PF00501">
    <property type="entry name" value="AMP-binding"/>
    <property type="match status" value="1"/>
</dbReference>
<dbReference type="PANTHER" id="PTHR44845">
    <property type="entry name" value="CARRIER DOMAIN-CONTAINING PROTEIN"/>
    <property type="match status" value="1"/>
</dbReference>
<dbReference type="SUPFAM" id="SSF47336">
    <property type="entry name" value="ACP-like"/>
    <property type="match status" value="1"/>
</dbReference>
<dbReference type="OrthoDB" id="10253115at2759"/>